<feature type="non-terminal residue" evidence="2">
    <location>
        <position position="1"/>
    </location>
</feature>
<reference evidence="2 3" key="1">
    <citation type="journal article" date="2015" name="Proc. Natl. Acad. Sci. U.S.A.">
        <title>The resurrection genome of Boea hygrometrica: A blueprint for survival of dehydration.</title>
        <authorList>
            <person name="Xiao L."/>
            <person name="Yang G."/>
            <person name="Zhang L."/>
            <person name="Yang X."/>
            <person name="Zhao S."/>
            <person name="Ji Z."/>
            <person name="Zhou Q."/>
            <person name="Hu M."/>
            <person name="Wang Y."/>
            <person name="Chen M."/>
            <person name="Xu Y."/>
            <person name="Jin H."/>
            <person name="Xiao X."/>
            <person name="Hu G."/>
            <person name="Bao F."/>
            <person name="Hu Y."/>
            <person name="Wan P."/>
            <person name="Li L."/>
            <person name="Deng X."/>
            <person name="Kuang T."/>
            <person name="Xiang C."/>
            <person name="Zhu J.K."/>
            <person name="Oliver M.J."/>
            <person name="He Y."/>
        </authorList>
    </citation>
    <scope>NUCLEOTIDE SEQUENCE [LARGE SCALE GENOMIC DNA]</scope>
    <source>
        <strain evidence="3">cv. XS01</strain>
    </source>
</reference>
<dbReference type="Proteomes" id="UP000250235">
    <property type="component" value="Unassembled WGS sequence"/>
</dbReference>
<dbReference type="AlphaFoldDB" id="A0A2Z7CNN6"/>
<evidence type="ECO:0000313" key="3">
    <source>
        <dbReference type="Proteomes" id="UP000250235"/>
    </source>
</evidence>
<feature type="compositionally biased region" description="Basic and acidic residues" evidence="1">
    <location>
        <begin position="221"/>
        <end position="230"/>
    </location>
</feature>
<evidence type="ECO:0000256" key="1">
    <source>
        <dbReference type="SAM" id="MobiDB-lite"/>
    </source>
</evidence>
<keyword evidence="3" id="KW-1185">Reference proteome</keyword>
<accession>A0A2Z7CNN6</accession>
<evidence type="ECO:0000313" key="2">
    <source>
        <dbReference type="EMBL" id="KZV48701.1"/>
    </source>
</evidence>
<gene>
    <name evidence="2" type="ORF">F511_18325</name>
</gene>
<name>A0A2Z7CNN6_9LAMI</name>
<protein>
    <submittedName>
        <fullName evidence="2">Uncharacterized protein</fullName>
    </submittedName>
</protein>
<dbReference type="EMBL" id="KQ993825">
    <property type="protein sequence ID" value="KZV48701.1"/>
    <property type="molecule type" value="Genomic_DNA"/>
</dbReference>
<sequence length="230" mass="25511">APRHDRDQQDEDAPLPPSPPQLKPYERAILVMLARITRILERQSERSEKSTRRTWLSSSASRDPRSLEHCDVLSMQMDSDLVIYRTTLVRTFQVVTICRVDKSEVLIVLISPHDYVIETLHDRRLTLTRLPTHLGSLGGGIGTRSVLGIWVYLVTLAMSLFDLQDIRQSGPRPDPRLLRQTALEVLTRSARSDSPRKVGGKQISGDNGAAAAAAQGGGGGGRERGIHSDY</sequence>
<feature type="region of interest" description="Disordered" evidence="1">
    <location>
        <begin position="1"/>
        <end position="23"/>
    </location>
</feature>
<feature type="region of interest" description="Disordered" evidence="1">
    <location>
        <begin position="188"/>
        <end position="230"/>
    </location>
</feature>
<proteinExistence type="predicted"/>
<organism evidence="2 3">
    <name type="scientific">Dorcoceras hygrometricum</name>
    <dbReference type="NCBI Taxonomy" id="472368"/>
    <lineage>
        <taxon>Eukaryota</taxon>
        <taxon>Viridiplantae</taxon>
        <taxon>Streptophyta</taxon>
        <taxon>Embryophyta</taxon>
        <taxon>Tracheophyta</taxon>
        <taxon>Spermatophyta</taxon>
        <taxon>Magnoliopsida</taxon>
        <taxon>eudicotyledons</taxon>
        <taxon>Gunneridae</taxon>
        <taxon>Pentapetalae</taxon>
        <taxon>asterids</taxon>
        <taxon>lamiids</taxon>
        <taxon>Lamiales</taxon>
        <taxon>Gesneriaceae</taxon>
        <taxon>Didymocarpoideae</taxon>
        <taxon>Trichosporeae</taxon>
        <taxon>Loxocarpinae</taxon>
        <taxon>Dorcoceras</taxon>
    </lineage>
</organism>